<sequence length="301" mass="31917">MTLTPRLSLLLTLPPLLWAGNAVVGRVVRHDIPPLTLNALRWGMAFVLLAPLAHRLLRNPREALSRWRGLAGLGFLGMGCYNALQYLALHTSSPLNVTLITASMPVWMLGVGAVFYGVKATRRQLAGAVLSLAGVALVIARGDPAALLAVHFVPGDLLMLVAIFTWAIYSWMLARPAPGMRPGEKPDWNWAEALMAQLIFGVVFSSVSAGMEQVVAPAAIHWSPALVAALVYVAVGPSLIAYRCWGLGVAEAGPALAGFFVNLTPVFAAIISAALLGQMPAWYHGAAFALIAAGIWVSSRG</sequence>
<name>A0ABW7EYC8_9BURK</name>
<feature type="transmembrane region" description="Helical" evidence="6">
    <location>
        <begin position="254"/>
        <end position="275"/>
    </location>
</feature>
<evidence type="ECO:0000313" key="8">
    <source>
        <dbReference type="EMBL" id="MFG6417151.1"/>
    </source>
</evidence>
<comment type="caution">
    <text evidence="8">The sequence shown here is derived from an EMBL/GenBank/DDBJ whole genome shotgun (WGS) entry which is preliminary data.</text>
</comment>
<protein>
    <submittedName>
        <fullName evidence="8">DMT family transporter</fullName>
    </submittedName>
</protein>
<dbReference type="SUPFAM" id="SSF103481">
    <property type="entry name" value="Multidrug resistance efflux transporter EmrE"/>
    <property type="match status" value="2"/>
</dbReference>
<feature type="transmembrane region" description="Helical" evidence="6">
    <location>
        <begin position="125"/>
        <end position="142"/>
    </location>
</feature>
<feature type="transmembrane region" description="Helical" evidence="6">
    <location>
        <begin position="69"/>
        <end position="89"/>
    </location>
</feature>
<evidence type="ECO:0000259" key="7">
    <source>
        <dbReference type="Pfam" id="PF00892"/>
    </source>
</evidence>
<feature type="domain" description="EamA" evidence="7">
    <location>
        <begin position="9"/>
        <end position="139"/>
    </location>
</feature>
<evidence type="ECO:0000256" key="6">
    <source>
        <dbReference type="SAM" id="Phobius"/>
    </source>
</evidence>
<dbReference type="InterPro" id="IPR037185">
    <property type="entry name" value="EmrE-like"/>
</dbReference>
<feature type="transmembrane region" description="Helical" evidence="6">
    <location>
        <begin position="148"/>
        <end position="169"/>
    </location>
</feature>
<dbReference type="Proteomes" id="UP001606300">
    <property type="component" value="Unassembled WGS sequence"/>
</dbReference>
<accession>A0ABW7EYC8</accession>
<dbReference type="Pfam" id="PF00892">
    <property type="entry name" value="EamA"/>
    <property type="match status" value="2"/>
</dbReference>
<keyword evidence="9" id="KW-1185">Reference proteome</keyword>
<gene>
    <name evidence="8" type="ORF">ACG02S_24960</name>
</gene>
<dbReference type="EMBL" id="JBIGHY010000017">
    <property type="protein sequence ID" value="MFG6417151.1"/>
    <property type="molecule type" value="Genomic_DNA"/>
</dbReference>
<reference evidence="8 9" key="1">
    <citation type="submission" date="2024-09" db="EMBL/GenBank/DDBJ databases">
        <title>Novel species of the genus Pelomonas and Roseateles isolated from streams.</title>
        <authorList>
            <person name="Lu H."/>
        </authorList>
    </citation>
    <scope>NUCLEOTIDE SEQUENCE [LARGE SCALE GENOMIC DNA]</scope>
    <source>
        <strain evidence="8 9">DC23W</strain>
    </source>
</reference>
<evidence type="ECO:0000313" key="9">
    <source>
        <dbReference type="Proteomes" id="UP001606300"/>
    </source>
</evidence>
<feature type="transmembrane region" description="Helical" evidence="6">
    <location>
        <begin position="281"/>
        <end position="299"/>
    </location>
</feature>
<feature type="transmembrane region" description="Helical" evidence="6">
    <location>
        <begin position="222"/>
        <end position="242"/>
    </location>
</feature>
<evidence type="ECO:0000256" key="1">
    <source>
        <dbReference type="ARBA" id="ARBA00004141"/>
    </source>
</evidence>
<feature type="transmembrane region" description="Helical" evidence="6">
    <location>
        <begin position="190"/>
        <end position="210"/>
    </location>
</feature>
<dbReference type="PANTHER" id="PTHR32322:SF2">
    <property type="entry name" value="EAMA DOMAIN-CONTAINING PROTEIN"/>
    <property type="match status" value="1"/>
</dbReference>
<evidence type="ECO:0000256" key="3">
    <source>
        <dbReference type="ARBA" id="ARBA00022692"/>
    </source>
</evidence>
<feature type="transmembrane region" description="Helical" evidence="6">
    <location>
        <begin position="95"/>
        <end position="118"/>
    </location>
</feature>
<comment type="subcellular location">
    <subcellularLocation>
        <location evidence="1">Membrane</location>
        <topology evidence="1">Multi-pass membrane protein</topology>
    </subcellularLocation>
</comment>
<comment type="similarity">
    <text evidence="2">Belongs to the EamA transporter family.</text>
</comment>
<proteinExistence type="inferred from homology"/>
<feature type="transmembrane region" description="Helical" evidence="6">
    <location>
        <begin position="39"/>
        <end position="57"/>
    </location>
</feature>
<keyword evidence="5 6" id="KW-0472">Membrane</keyword>
<organism evidence="8 9">
    <name type="scientific">Pelomonas dachongensis</name>
    <dbReference type="NCBI Taxonomy" id="3299029"/>
    <lineage>
        <taxon>Bacteria</taxon>
        <taxon>Pseudomonadati</taxon>
        <taxon>Pseudomonadota</taxon>
        <taxon>Betaproteobacteria</taxon>
        <taxon>Burkholderiales</taxon>
        <taxon>Sphaerotilaceae</taxon>
        <taxon>Roseateles</taxon>
    </lineage>
</organism>
<evidence type="ECO:0000256" key="2">
    <source>
        <dbReference type="ARBA" id="ARBA00007362"/>
    </source>
</evidence>
<evidence type="ECO:0000256" key="5">
    <source>
        <dbReference type="ARBA" id="ARBA00023136"/>
    </source>
</evidence>
<dbReference type="InterPro" id="IPR050638">
    <property type="entry name" value="AA-Vitamin_Transporters"/>
</dbReference>
<keyword evidence="4 6" id="KW-1133">Transmembrane helix</keyword>
<keyword evidence="3 6" id="KW-0812">Transmembrane</keyword>
<dbReference type="InterPro" id="IPR000620">
    <property type="entry name" value="EamA_dom"/>
</dbReference>
<feature type="domain" description="EamA" evidence="7">
    <location>
        <begin position="154"/>
        <end position="299"/>
    </location>
</feature>
<dbReference type="RefSeq" id="WP_394473210.1">
    <property type="nucleotide sequence ID" value="NZ_JBIGHY010000017.1"/>
</dbReference>
<evidence type="ECO:0000256" key="4">
    <source>
        <dbReference type="ARBA" id="ARBA00022989"/>
    </source>
</evidence>
<dbReference type="PANTHER" id="PTHR32322">
    <property type="entry name" value="INNER MEMBRANE TRANSPORTER"/>
    <property type="match status" value="1"/>
</dbReference>